<dbReference type="AlphaFoldDB" id="A0AAD4JG01"/>
<accession>A0AAD4JG01</accession>
<proteinExistence type="predicted"/>
<evidence type="ECO:0000313" key="3">
    <source>
        <dbReference type="Proteomes" id="UP001190926"/>
    </source>
</evidence>
<evidence type="ECO:0000256" key="1">
    <source>
        <dbReference type="SAM" id="MobiDB-lite"/>
    </source>
</evidence>
<keyword evidence="3" id="KW-1185">Reference proteome</keyword>
<name>A0AAD4JG01_PERFH</name>
<dbReference type="Proteomes" id="UP001190926">
    <property type="component" value="Unassembled WGS sequence"/>
</dbReference>
<sequence length="176" mass="19486">MDSLPTHHDPFFSTRRRGSTSQMCLHRILTTITTVPPPSAVNKCSAFDLNSPEPKESSSSTSSGGGGSDVDHEAASDRARRNLSLLIEAAKLIFGEFVDGDESELKERNGFELKNDDDVAAEIGGEFQESPPSPALRSKRERTRVLPCRYRDSVLEPLTRFSRTGSSILPPKRRRR</sequence>
<gene>
    <name evidence="2" type="ORF">C2S53_005703</name>
</gene>
<protein>
    <submittedName>
        <fullName evidence="2">Uncharacterized protein</fullName>
    </submittedName>
</protein>
<dbReference type="EMBL" id="SDAM02000059">
    <property type="protein sequence ID" value="KAH6833150.1"/>
    <property type="molecule type" value="Genomic_DNA"/>
</dbReference>
<reference evidence="2 3" key="1">
    <citation type="journal article" date="2021" name="Nat. Commun.">
        <title>Incipient diploidization of the medicinal plant Perilla within 10,000 years.</title>
        <authorList>
            <person name="Zhang Y."/>
            <person name="Shen Q."/>
            <person name="Leng L."/>
            <person name="Zhang D."/>
            <person name="Chen S."/>
            <person name="Shi Y."/>
            <person name="Ning Z."/>
            <person name="Chen S."/>
        </authorList>
    </citation>
    <scope>NUCLEOTIDE SEQUENCE [LARGE SCALE GENOMIC DNA]</scope>
    <source>
        <strain evidence="3">cv. PC099</strain>
    </source>
</reference>
<feature type="region of interest" description="Disordered" evidence="1">
    <location>
        <begin position="45"/>
        <end position="75"/>
    </location>
</feature>
<organism evidence="2 3">
    <name type="scientific">Perilla frutescens var. hirtella</name>
    <name type="common">Perilla citriodora</name>
    <name type="synonym">Perilla setoyensis</name>
    <dbReference type="NCBI Taxonomy" id="608512"/>
    <lineage>
        <taxon>Eukaryota</taxon>
        <taxon>Viridiplantae</taxon>
        <taxon>Streptophyta</taxon>
        <taxon>Embryophyta</taxon>
        <taxon>Tracheophyta</taxon>
        <taxon>Spermatophyta</taxon>
        <taxon>Magnoliopsida</taxon>
        <taxon>eudicotyledons</taxon>
        <taxon>Gunneridae</taxon>
        <taxon>Pentapetalae</taxon>
        <taxon>asterids</taxon>
        <taxon>lamiids</taxon>
        <taxon>Lamiales</taxon>
        <taxon>Lamiaceae</taxon>
        <taxon>Nepetoideae</taxon>
        <taxon>Elsholtzieae</taxon>
        <taxon>Perilla</taxon>
    </lineage>
</organism>
<comment type="caution">
    <text evidence="2">The sequence shown here is derived from an EMBL/GenBank/DDBJ whole genome shotgun (WGS) entry which is preliminary data.</text>
</comment>
<evidence type="ECO:0000313" key="2">
    <source>
        <dbReference type="EMBL" id="KAH6833150.1"/>
    </source>
</evidence>